<accession>A0ABY0IFR3</accession>
<proteinExistence type="predicted"/>
<sequence>MRLLLLIALISLVSCGNENQTKEEKLTYQRQSLAESSIQCVGIKTDIIEEKITCPTSLINEEAQFLFSIDEELIEQDKLKRHAVVELEVVTQRPIQAYFYLVSKYGKRLSEDMLYNGFNSIKFKELRIGDFSAHDVYLKISNYHTGGTPVAVARIEDKGCDTGLFNVEDINLDDLRGQCPNLKFIPNFKAEVESPKFYEGTKKFPKMKRVDYKVYQITSKYRLFDHMTTQQVPVEKLYELNKTEFGFELEQIEDRLCFTEGFYDHKVYEEKGIYLPFGTVYEKVNRGLQNSEVNKLCKNCGLGVNDRFFSMSENLGVKKCYPVEPKLVGTILIKE</sequence>
<name>A0ABY0IFR3_9BACT</name>
<organism evidence="1 2">
    <name type="scientific">Halobacteriovorax vibrionivorans</name>
    <dbReference type="NCBI Taxonomy" id="2152716"/>
    <lineage>
        <taxon>Bacteria</taxon>
        <taxon>Pseudomonadati</taxon>
        <taxon>Bdellovibrionota</taxon>
        <taxon>Bacteriovoracia</taxon>
        <taxon>Bacteriovoracales</taxon>
        <taxon>Halobacteriovoraceae</taxon>
        <taxon>Halobacteriovorax</taxon>
    </lineage>
</organism>
<keyword evidence="2" id="KW-1185">Reference proteome</keyword>
<dbReference type="EMBL" id="QDKL01000002">
    <property type="protein sequence ID" value="RZF21778.1"/>
    <property type="molecule type" value="Genomic_DNA"/>
</dbReference>
<reference evidence="2" key="1">
    <citation type="journal article" date="2019" name="Int. J. Syst. Evol. Microbiol.">
        <title>Halobacteriovorax valvorus sp. nov., a novel prokaryotic predator isolated from coastal seawater of China.</title>
        <authorList>
            <person name="Chen M.-X."/>
        </authorList>
    </citation>
    <scope>NUCLEOTIDE SEQUENCE [LARGE SCALE GENOMIC DNA]</scope>
    <source>
        <strain evidence="2">BL9</strain>
    </source>
</reference>
<protein>
    <recommendedName>
        <fullName evidence="3">Lipoprotein</fullName>
    </recommendedName>
</protein>
<dbReference type="PROSITE" id="PS51257">
    <property type="entry name" value="PROKAR_LIPOPROTEIN"/>
    <property type="match status" value="1"/>
</dbReference>
<dbReference type="Proteomes" id="UP000443582">
    <property type="component" value="Unassembled WGS sequence"/>
</dbReference>
<evidence type="ECO:0000313" key="2">
    <source>
        <dbReference type="Proteomes" id="UP000443582"/>
    </source>
</evidence>
<evidence type="ECO:0000313" key="1">
    <source>
        <dbReference type="EMBL" id="RZF21778.1"/>
    </source>
</evidence>
<comment type="caution">
    <text evidence="1">The sequence shown here is derived from an EMBL/GenBank/DDBJ whole genome shotgun (WGS) entry which is preliminary data.</text>
</comment>
<gene>
    <name evidence="1" type="ORF">DAY19_08800</name>
</gene>
<dbReference type="RefSeq" id="WP_115361508.1">
    <property type="nucleotide sequence ID" value="NZ_QDKL01000002.1"/>
</dbReference>
<evidence type="ECO:0008006" key="3">
    <source>
        <dbReference type="Google" id="ProtNLM"/>
    </source>
</evidence>